<comment type="caution">
    <text evidence="2">The sequence shown here is derived from an EMBL/GenBank/DDBJ whole genome shotgun (WGS) entry which is preliminary data.</text>
</comment>
<dbReference type="PANTHER" id="PTHR21015">
    <property type="entry name" value="UDP-N-ACETYLGLUCOSAMINE--N-ACETYLMURAMYL-(PENTAPEPTIDE) PYROPHOSPHORYL-UNDECAPRENOL N-ACETYLGLUCOSAMINE TRANSFERASE 1"/>
    <property type="match status" value="1"/>
</dbReference>
<reference evidence="2" key="2">
    <citation type="submission" date="2020-09" db="EMBL/GenBank/DDBJ databases">
        <authorList>
            <person name="Sun Q."/>
            <person name="Zhou Y."/>
        </authorList>
    </citation>
    <scope>NUCLEOTIDE SEQUENCE</scope>
    <source>
        <strain evidence="2">CGMCC 1.12426</strain>
    </source>
</reference>
<organism evidence="2 3">
    <name type="scientific">Roseibium aquae</name>
    <dbReference type="NCBI Taxonomy" id="1323746"/>
    <lineage>
        <taxon>Bacteria</taxon>
        <taxon>Pseudomonadati</taxon>
        <taxon>Pseudomonadota</taxon>
        <taxon>Alphaproteobacteria</taxon>
        <taxon>Hyphomicrobiales</taxon>
        <taxon>Stappiaceae</taxon>
        <taxon>Roseibium</taxon>
    </lineage>
</organism>
<dbReference type="SUPFAM" id="SSF53756">
    <property type="entry name" value="UDP-Glycosyltransferase/glycogen phosphorylase"/>
    <property type="match status" value="1"/>
</dbReference>
<dbReference type="Pfam" id="PF04101">
    <property type="entry name" value="Glyco_tran_28_C"/>
    <property type="match status" value="1"/>
</dbReference>
<accession>A0A916WYS5</accession>
<dbReference type="OrthoDB" id="503443at2"/>
<dbReference type="GO" id="GO:0016758">
    <property type="term" value="F:hexosyltransferase activity"/>
    <property type="evidence" value="ECO:0007669"/>
    <property type="project" value="InterPro"/>
</dbReference>
<dbReference type="InterPro" id="IPR007235">
    <property type="entry name" value="Glyco_trans_28_C"/>
</dbReference>
<dbReference type="AlphaFoldDB" id="A0A916WYS5"/>
<reference evidence="2" key="1">
    <citation type="journal article" date="2014" name="Int. J. Syst. Evol. Microbiol.">
        <title>Complete genome sequence of Corynebacterium casei LMG S-19264T (=DSM 44701T), isolated from a smear-ripened cheese.</title>
        <authorList>
            <consortium name="US DOE Joint Genome Institute (JGI-PGF)"/>
            <person name="Walter F."/>
            <person name="Albersmeier A."/>
            <person name="Kalinowski J."/>
            <person name="Ruckert C."/>
        </authorList>
    </citation>
    <scope>NUCLEOTIDE SEQUENCE</scope>
    <source>
        <strain evidence="2">CGMCC 1.12426</strain>
    </source>
</reference>
<evidence type="ECO:0000313" key="3">
    <source>
        <dbReference type="Proteomes" id="UP000605148"/>
    </source>
</evidence>
<dbReference type="RefSeq" id="WP_150495484.1">
    <property type="nucleotide sequence ID" value="NZ_BMFA01000003.1"/>
</dbReference>
<dbReference type="Proteomes" id="UP000605148">
    <property type="component" value="Unassembled WGS sequence"/>
</dbReference>
<sequence length="388" mass="42089">MTHHAFIHVQHLLGTGHAVRAVAIGKALAEKGIAVTLATGNTLPPTLDRAALEILDLPPVKSPDAVFDRLVTPDGREIDEAWKVRRRDKTLAAFQSRPFDLLLTETYPFGRRQFEFELAPLLAAARAAPRRPLIATSIRDILVRKQELWKEEWMADQALAHYDRILVHSDPDFVQLADSFPFADRVAPLVRYTGYVGGAARAVPPGTDGDDEVIISCGGGAVADGLLNAALDARPLSRRAGDATWRVLVGHDVSEEAFRAYRTRAGGGVIVERARPDFPGLLKRARLSVSQAGYNTVLDILIAGVPCVLVPFAQARETEQAQRADALAAHGRAVVASEKTLTPERLAAAIDDALALPRRQHPVRLGGAENSAQILLEDLRERIGASRA</sequence>
<evidence type="ECO:0000313" key="2">
    <source>
        <dbReference type="EMBL" id="GGB41138.1"/>
    </source>
</evidence>
<proteinExistence type="predicted"/>
<protein>
    <submittedName>
        <fullName evidence="2">Glycosyl transferase</fullName>
    </submittedName>
</protein>
<name>A0A916WYS5_9HYPH</name>
<gene>
    <name evidence="2" type="primary">redA</name>
    <name evidence="2" type="ORF">GCM10011316_11360</name>
</gene>
<dbReference type="PANTHER" id="PTHR21015:SF28">
    <property type="entry name" value="SLL1722 PROTEIN"/>
    <property type="match status" value="1"/>
</dbReference>
<evidence type="ECO:0000259" key="1">
    <source>
        <dbReference type="Pfam" id="PF04101"/>
    </source>
</evidence>
<feature type="domain" description="Glycosyl transferase family 28 C-terminal" evidence="1">
    <location>
        <begin position="218"/>
        <end position="359"/>
    </location>
</feature>
<keyword evidence="2" id="KW-0808">Transferase</keyword>
<dbReference type="Gene3D" id="3.40.50.2000">
    <property type="entry name" value="Glycogen Phosphorylase B"/>
    <property type="match status" value="1"/>
</dbReference>
<dbReference type="EMBL" id="BMFA01000003">
    <property type="protein sequence ID" value="GGB41138.1"/>
    <property type="molecule type" value="Genomic_DNA"/>
</dbReference>
<keyword evidence="3" id="KW-1185">Reference proteome</keyword>